<keyword evidence="2" id="KW-1185">Reference proteome</keyword>
<proteinExistence type="predicted"/>
<protein>
    <submittedName>
        <fullName evidence="1">Uncharacterized protein</fullName>
    </submittedName>
</protein>
<gene>
    <name evidence="1" type="ORF">RAS_04890</name>
</gene>
<accession>A0A510G6Y7</accession>
<name>A0A510G6Y7_9RICK</name>
<sequence length="167" mass="19586">MAHKDLSHLTEEQIKDLIKRYYNHEKIANLLEEFEINVYPSILVKLFPLVVHNELFCKYCPDINLVSKLDGRSHRNYNVVHFEKFCPVCDHRDHTYCSCSNCKEIRKQKEQAEEENKRNVLMQAFLPVNIDIPIPNKLTLKDALYLISVAEHSAPKDLEFGKMSNIK</sequence>
<dbReference type="RefSeq" id="WP_147142045.1">
    <property type="nucleotide sequence ID" value="NZ_AP019563.1"/>
</dbReference>
<dbReference type="KEGG" id="ras:RAS_04890"/>
<dbReference type="AlphaFoldDB" id="A0A510G6Y7"/>
<dbReference type="Proteomes" id="UP000321183">
    <property type="component" value="Chromosome"/>
</dbReference>
<dbReference type="EMBL" id="AP019563">
    <property type="protein sequence ID" value="BBJ31380.1"/>
    <property type="molecule type" value="Genomic_DNA"/>
</dbReference>
<evidence type="ECO:0000313" key="1">
    <source>
        <dbReference type="EMBL" id="BBJ31380.1"/>
    </source>
</evidence>
<organism evidence="1 2">
    <name type="scientific">Rickettsia asiatica</name>
    <dbReference type="NCBI Taxonomy" id="238800"/>
    <lineage>
        <taxon>Bacteria</taxon>
        <taxon>Pseudomonadati</taxon>
        <taxon>Pseudomonadota</taxon>
        <taxon>Alphaproteobacteria</taxon>
        <taxon>Rickettsiales</taxon>
        <taxon>Rickettsiaceae</taxon>
        <taxon>Rickettsieae</taxon>
        <taxon>Rickettsia</taxon>
        <taxon>spotted fever group</taxon>
    </lineage>
</organism>
<reference evidence="1 2" key="1">
    <citation type="submission" date="2019-04" db="EMBL/GenBank/DDBJ databases">
        <title>Draft genome sequence of Rickettsia asiatica Maytaro1284.</title>
        <authorList>
            <person name="Thu M."/>
            <person name="Qiu Y."/>
            <person name="Nakao R."/>
        </authorList>
    </citation>
    <scope>NUCLEOTIDE SEQUENCE [LARGE SCALE GENOMIC DNA]</scope>
    <source>
        <strain evidence="1 2">Maytaro1284</strain>
    </source>
</reference>
<evidence type="ECO:0000313" key="2">
    <source>
        <dbReference type="Proteomes" id="UP000321183"/>
    </source>
</evidence>